<dbReference type="SUPFAM" id="SSF51905">
    <property type="entry name" value="FAD/NAD(P)-binding domain"/>
    <property type="match status" value="1"/>
</dbReference>
<dbReference type="AlphaFoldDB" id="A0A814RPN3"/>
<evidence type="ECO:0000256" key="1">
    <source>
        <dbReference type="ARBA" id="ARBA00023002"/>
    </source>
</evidence>
<dbReference type="InterPro" id="IPR036188">
    <property type="entry name" value="FAD/NAD-bd_sf"/>
</dbReference>
<dbReference type="Gene3D" id="3.30.9.30">
    <property type="match status" value="1"/>
</dbReference>
<sequence length="383" mass="44321">MKIKIIGSGFAGLSSALYLSRNPSNFITVYDKFNCVQSVGAGILIQPSSMEVLRKLNLYDDMLKRGEKIYNLVGINHRDKQVFLTSYNDYATQCFGVGIHRSTLFQLLYDQCKTKVNIKFELEREITSLEDQLLFSDLLIVANGSHSCLREQVPIKQSYRLYPYGCLWTTIEQEYTVPNTLYQYLKYSREMMGMLPSGVDDHGKRIISVFWSLPVTSRNKYTKEEILKEMKFHLRHQKPELIEKLSQANYSFAVYADVYMKKYDHRNIVFIGDAAHGMSPQLGQGANMALLDSYFLSKVLAESDNNVELALPKYTSIRSHHIKFYAQASKLLTPLYQSDLQLYGRFRDLLFSIAKYMQFSRNISSQILCGKKTSWIRNKEIKY</sequence>
<dbReference type="GO" id="GO:0004497">
    <property type="term" value="F:monooxygenase activity"/>
    <property type="evidence" value="ECO:0007669"/>
    <property type="project" value="UniProtKB-KW"/>
</dbReference>
<gene>
    <name evidence="5" type="ORF">BYL167_LOCUS14164</name>
    <name evidence="4" type="ORF">CJN711_LOCUS8842</name>
</gene>
<dbReference type="GO" id="GO:0071949">
    <property type="term" value="F:FAD binding"/>
    <property type="evidence" value="ECO:0007669"/>
    <property type="project" value="InterPro"/>
</dbReference>
<dbReference type="EMBL" id="CAJOBH010004991">
    <property type="protein sequence ID" value="CAF4009886.1"/>
    <property type="molecule type" value="Genomic_DNA"/>
</dbReference>
<dbReference type="PANTHER" id="PTHR13789">
    <property type="entry name" value="MONOOXYGENASE"/>
    <property type="match status" value="1"/>
</dbReference>
<dbReference type="PANTHER" id="PTHR13789:SF309">
    <property type="entry name" value="PUTATIVE (AFU_ORTHOLOGUE AFUA_6G14510)-RELATED"/>
    <property type="match status" value="1"/>
</dbReference>
<evidence type="ECO:0000313" key="5">
    <source>
        <dbReference type="EMBL" id="CAF4009886.1"/>
    </source>
</evidence>
<evidence type="ECO:0000313" key="6">
    <source>
        <dbReference type="Proteomes" id="UP000663855"/>
    </source>
</evidence>
<reference evidence="4" key="1">
    <citation type="submission" date="2021-02" db="EMBL/GenBank/DDBJ databases">
        <authorList>
            <person name="Nowell W R."/>
        </authorList>
    </citation>
    <scope>NUCLEOTIDE SEQUENCE</scope>
</reference>
<feature type="domain" description="FAD-binding" evidence="3">
    <location>
        <begin position="3"/>
        <end position="322"/>
    </location>
</feature>
<dbReference type="Proteomes" id="UP000663855">
    <property type="component" value="Unassembled WGS sequence"/>
</dbReference>
<dbReference type="PRINTS" id="PR00420">
    <property type="entry name" value="RNGMNOXGNASE"/>
</dbReference>
<keyword evidence="2" id="KW-0503">Monooxygenase</keyword>
<comment type="caution">
    <text evidence="4">The sequence shown here is derived from an EMBL/GenBank/DDBJ whole genome shotgun (WGS) entry which is preliminary data.</text>
</comment>
<dbReference type="InterPro" id="IPR050493">
    <property type="entry name" value="FAD-dep_Monooxygenase_BioMet"/>
</dbReference>
<dbReference type="InterPro" id="IPR002938">
    <property type="entry name" value="FAD-bd"/>
</dbReference>
<protein>
    <recommendedName>
        <fullName evidence="3">FAD-binding domain-containing protein</fullName>
    </recommendedName>
</protein>
<name>A0A814RPN3_9BILA</name>
<dbReference type="EMBL" id="CAJNOV010003277">
    <property type="protein sequence ID" value="CAF1136793.1"/>
    <property type="molecule type" value="Genomic_DNA"/>
</dbReference>
<dbReference type="Proteomes" id="UP000681967">
    <property type="component" value="Unassembled WGS sequence"/>
</dbReference>
<keyword evidence="1" id="KW-0560">Oxidoreductase</keyword>
<evidence type="ECO:0000259" key="3">
    <source>
        <dbReference type="Pfam" id="PF01494"/>
    </source>
</evidence>
<organism evidence="4 6">
    <name type="scientific">Rotaria magnacalcarata</name>
    <dbReference type="NCBI Taxonomy" id="392030"/>
    <lineage>
        <taxon>Eukaryota</taxon>
        <taxon>Metazoa</taxon>
        <taxon>Spiralia</taxon>
        <taxon>Gnathifera</taxon>
        <taxon>Rotifera</taxon>
        <taxon>Eurotatoria</taxon>
        <taxon>Bdelloidea</taxon>
        <taxon>Philodinida</taxon>
        <taxon>Philodinidae</taxon>
        <taxon>Rotaria</taxon>
    </lineage>
</organism>
<dbReference type="Pfam" id="PF01494">
    <property type="entry name" value="FAD_binding_3"/>
    <property type="match status" value="1"/>
</dbReference>
<evidence type="ECO:0000256" key="2">
    <source>
        <dbReference type="ARBA" id="ARBA00023033"/>
    </source>
</evidence>
<proteinExistence type="predicted"/>
<accession>A0A814RPN3</accession>
<dbReference type="Gene3D" id="3.50.50.60">
    <property type="entry name" value="FAD/NAD(P)-binding domain"/>
    <property type="match status" value="1"/>
</dbReference>
<evidence type="ECO:0000313" key="4">
    <source>
        <dbReference type="EMBL" id="CAF1136793.1"/>
    </source>
</evidence>